<dbReference type="Proteomes" id="UP000515153">
    <property type="component" value="Chromosome I"/>
</dbReference>
<reference evidence="5" key="3">
    <citation type="submission" date="2025-08" db="UniProtKB">
        <authorList>
            <consortium name="RefSeq"/>
        </authorList>
    </citation>
    <scope>IDENTIFICATION</scope>
    <source>
        <strain evidence="5">NI907</strain>
    </source>
</reference>
<dbReference type="PANTHER" id="PTHR15830:SF10">
    <property type="entry name" value="TELOMERE LENGTH REGULATION PROTEIN TEL2 HOMOLOG"/>
    <property type="match status" value="1"/>
</dbReference>
<evidence type="ECO:0000256" key="1">
    <source>
        <dbReference type="ARBA" id="ARBA00006133"/>
    </source>
</evidence>
<feature type="domain" description="Telomere length regulation protein conserved" evidence="3">
    <location>
        <begin position="647"/>
        <end position="758"/>
    </location>
</feature>
<dbReference type="InterPro" id="IPR019337">
    <property type="entry name" value="Telomere_length_regulation_dom"/>
</dbReference>
<feature type="region of interest" description="Disordered" evidence="2">
    <location>
        <begin position="570"/>
        <end position="639"/>
    </location>
</feature>
<protein>
    <recommendedName>
        <fullName evidence="3">Telomere length regulation protein conserved domain-containing protein</fullName>
    </recommendedName>
</protein>
<keyword evidence="4" id="KW-1185">Reference proteome</keyword>
<dbReference type="PANTHER" id="PTHR15830">
    <property type="entry name" value="TELOMERE LENGTH REGULATION PROTEIN TEL2 FAMILY MEMBER"/>
    <property type="match status" value="1"/>
</dbReference>
<dbReference type="GO" id="GO:0051083">
    <property type="term" value="P:'de novo' cotranslational protein folding"/>
    <property type="evidence" value="ECO:0007669"/>
    <property type="project" value="TreeGrafter"/>
</dbReference>
<evidence type="ECO:0000256" key="2">
    <source>
        <dbReference type="SAM" id="MobiDB-lite"/>
    </source>
</evidence>
<proteinExistence type="inferred from homology"/>
<dbReference type="GO" id="GO:0042162">
    <property type="term" value="F:telomeric DNA binding"/>
    <property type="evidence" value="ECO:0007669"/>
    <property type="project" value="TreeGrafter"/>
</dbReference>
<reference evidence="4 5" key="1">
    <citation type="journal article" date="2019" name="Mol. Biol. Evol.">
        <title>Blast fungal genomes show frequent chromosomal changes, gene gains and losses, and effector gene turnover.</title>
        <authorList>
            <person name="Gomez Luciano L.B."/>
            <person name="Jason Tsai I."/>
            <person name="Chuma I."/>
            <person name="Tosa Y."/>
            <person name="Chen Y.H."/>
            <person name="Li J.Y."/>
            <person name="Li M.Y."/>
            <person name="Jade Lu M.Y."/>
            <person name="Nakayashiki H."/>
            <person name="Li W.H."/>
        </authorList>
    </citation>
    <scope>NUCLEOTIDE SEQUENCE [LARGE SCALE GENOMIC DNA]</scope>
    <source>
        <strain evidence="4 5">NI907</strain>
    </source>
</reference>
<feature type="compositionally biased region" description="Acidic residues" evidence="2">
    <location>
        <begin position="628"/>
        <end position="637"/>
    </location>
</feature>
<dbReference type="Gene3D" id="1.25.40.720">
    <property type="entry name" value="Telomere length regulation protein 2, C-terminal domain"/>
    <property type="match status" value="2"/>
</dbReference>
<evidence type="ECO:0000259" key="3">
    <source>
        <dbReference type="Pfam" id="PF10193"/>
    </source>
</evidence>
<dbReference type="KEGG" id="pgri:PgNI_06249"/>
<feature type="compositionally biased region" description="Acidic residues" evidence="2">
    <location>
        <begin position="607"/>
        <end position="619"/>
    </location>
</feature>
<name>A0A6P8B7S3_PYRGI</name>
<dbReference type="InterPro" id="IPR038528">
    <property type="entry name" value="TEL2_C_sf"/>
</dbReference>
<evidence type="ECO:0000313" key="4">
    <source>
        <dbReference type="Proteomes" id="UP000515153"/>
    </source>
</evidence>
<dbReference type="GO" id="GO:0051879">
    <property type="term" value="F:Hsp90 protein binding"/>
    <property type="evidence" value="ECO:0007669"/>
    <property type="project" value="TreeGrafter"/>
</dbReference>
<dbReference type="RefSeq" id="XP_030983266.1">
    <property type="nucleotide sequence ID" value="XM_031126275.1"/>
</dbReference>
<comment type="similarity">
    <text evidence="1">Belongs to the TEL2 family.</text>
</comment>
<sequence length="1048" mass="114878">HFAIQRGRCCTEFWFLPCAKFERTKRLLISNMDDLLTPVSQVYTSSKDKKPLLQEVTSSPQPVSKNSSGIGASLSSYEDALEALKAEPDYDTLSCILNFLLDGHTTKTQGATYSIHQPNPLNSQIIQTLVTKIVPNYWESLKEEAAEENQDISRPQSQQPPLLRRLLGCLLNLTGLNVILTHLRGLLGELGTSTDETQRSIMSLNIATLLDLLCSLLHGHGTLHRIWTNSSQSLGSESMLRPLTQEFVNVTGGGKIVSLAAEAERSARKALGQANAWVASSKDYSTWLVRNIISWAREDSLESTGNPVSQLLTKALQLGHTDLLANYLVEGLLLSTVKKDDELFEKVFCSLPQYDQKRLLMAILKYATNLFSSSESSKDEASLVSAVAGLVQTIVKVDEKRRGIIVEWLTSVSGGAAGEHVGIRRAAVAVLAEHRENITAVLEKSMALFGDNLYIKHAPLLQQEAHAQILLLSAGYVHRLNPVKLAILVKSGIYLNAVSSRLSAPQTRARVLGMIVGEALSNLTQGSGKALSFDMDILKTDEAKWYKTLVEVIDTVGSLEPLRQRVKAELPESKVGTQTQRPAKPVKTVKKTTPKPAPRTTGFVIEEVSESEEGDDDDLVPYAKPDSDREDSEDDAELVTRDKPRAPVYIRDLITYLRDSENYDKQELALTTAPVLIRRKANYGTEVKDHAEELAALLVGIQDKYSVDNFESLRTQGMVSIIIAQPQKMGPWFAKTFFDGDYSLSQRASVLTVLGLAAREIAGFERSEYSESAAFPSKKLPQKVEQFYLAQTGQNRIAEGSNLKALPPNAIDGIAQSITAGFLAPMVANAADEQTGPDLLKLSSFASRLQQRQGTGHSPLQKSQKKAGVRAIPNTTAQLISTSFFFPLTARFQAALSSSTSRARTIVLQPELLTHLLRTLGILVHAAGPSTLSLPDMTAELWGLLLGSAVRARCAGDLSVTRAALFALLALLEVNGNEELRMRDICRELAREVVETQEWVAHVFENTRGGDGEGGEENEVKMLAAGVLIRLRDAMERFRAFLIGDMIG</sequence>
<dbReference type="AlphaFoldDB" id="A0A6P8B7S3"/>
<dbReference type="FunFam" id="1.25.40.720:FF:000004">
    <property type="entry name" value="WGS project CABT00000000 data, contig 2.6"/>
    <property type="match status" value="1"/>
</dbReference>
<reference evidence="5" key="2">
    <citation type="submission" date="2019-10" db="EMBL/GenBank/DDBJ databases">
        <authorList>
            <consortium name="NCBI Genome Project"/>
        </authorList>
    </citation>
    <scope>NUCLEOTIDE SEQUENCE</scope>
    <source>
        <strain evidence="5">NI907</strain>
    </source>
</reference>
<dbReference type="GeneID" id="41961184"/>
<evidence type="ECO:0000313" key="5">
    <source>
        <dbReference type="RefSeq" id="XP_030983266.1"/>
    </source>
</evidence>
<organism evidence="4 5">
    <name type="scientific">Pyricularia grisea</name>
    <name type="common">Crabgrass-specific blast fungus</name>
    <name type="synonym">Magnaporthe grisea</name>
    <dbReference type="NCBI Taxonomy" id="148305"/>
    <lineage>
        <taxon>Eukaryota</taxon>
        <taxon>Fungi</taxon>
        <taxon>Dikarya</taxon>
        <taxon>Ascomycota</taxon>
        <taxon>Pezizomycotina</taxon>
        <taxon>Sordariomycetes</taxon>
        <taxon>Sordariomycetidae</taxon>
        <taxon>Magnaporthales</taxon>
        <taxon>Pyriculariaceae</taxon>
        <taxon>Pyricularia</taxon>
    </lineage>
</organism>
<dbReference type="InterPro" id="IPR051970">
    <property type="entry name" value="TEL2_Regulation"/>
</dbReference>
<dbReference type="GO" id="GO:0005829">
    <property type="term" value="C:cytosol"/>
    <property type="evidence" value="ECO:0007669"/>
    <property type="project" value="TreeGrafter"/>
</dbReference>
<accession>A0A6P8B7S3</accession>
<dbReference type="Pfam" id="PF10193">
    <property type="entry name" value="Telomere_reg-2"/>
    <property type="match status" value="1"/>
</dbReference>
<gene>
    <name evidence="5" type="ORF">PgNI_06249</name>
</gene>
<feature type="non-terminal residue" evidence="5">
    <location>
        <position position="1"/>
    </location>
</feature>